<proteinExistence type="predicted"/>
<evidence type="ECO:0000313" key="3">
    <source>
        <dbReference type="Proteomes" id="UP000026962"/>
    </source>
</evidence>
<dbReference type="HOGENOM" id="CLU_1780459_0_0_1"/>
<sequence>MLLEVLLRPPPRQADLPLVAILHPPTGSSPMRTTPPSSPSACRASPDSVSILSTCLSGDIVKQMLIPQPQVGKAVVVSATSSDLVFLDGERKLVRIVKTLEDRYVSEIITVSDDIDGQWRKIEIHHYTLIGAAPMELCSKGLLTST</sequence>
<evidence type="ECO:0000256" key="1">
    <source>
        <dbReference type="SAM" id="MobiDB-lite"/>
    </source>
</evidence>
<keyword evidence="3" id="KW-1185">Reference proteome</keyword>
<evidence type="ECO:0000313" key="2">
    <source>
        <dbReference type="EnsemblPlants" id="OPUNC07G05430.1"/>
    </source>
</evidence>
<feature type="region of interest" description="Disordered" evidence="1">
    <location>
        <begin position="24"/>
        <end position="44"/>
    </location>
</feature>
<dbReference type="AlphaFoldDB" id="A0A0E0LHZ6"/>
<accession>A0A0E0LHZ6</accession>
<reference evidence="2" key="2">
    <citation type="submission" date="2018-05" db="EMBL/GenBank/DDBJ databases">
        <title>OpunRS2 (Oryza punctata Reference Sequence Version 2).</title>
        <authorList>
            <person name="Zhang J."/>
            <person name="Kudrna D."/>
            <person name="Lee S."/>
            <person name="Talag J."/>
            <person name="Welchert J."/>
            <person name="Wing R.A."/>
        </authorList>
    </citation>
    <scope>NUCLEOTIDE SEQUENCE [LARGE SCALE GENOMIC DNA]</scope>
</reference>
<dbReference type="Gramene" id="OPUNC07G05430.1">
    <property type="protein sequence ID" value="OPUNC07G05430.1"/>
    <property type="gene ID" value="OPUNC07G05430"/>
</dbReference>
<dbReference type="Proteomes" id="UP000026962">
    <property type="component" value="Chromosome 7"/>
</dbReference>
<dbReference type="EnsemblPlants" id="OPUNC07G05430.1">
    <property type="protein sequence ID" value="OPUNC07G05430.1"/>
    <property type="gene ID" value="OPUNC07G05430"/>
</dbReference>
<reference evidence="2" key="1">
    <citation type="submission" date="2015-04" db="UniProtKB">
        <authorList>
            <consortium name="EnsemblPlants"/>
        </authorList>
    </citation>
    <scope>IDENTIFICATION</scope>
</reference>
<protein>
    <submittedName>
        <fullName evidence="2">Uncharacterized protein</fullName>
    </submittedName>
</protein>
<organism evidence="2">
    <name type="scientific">Oryza punctata</name>
    <name type="common">Red rice</name>
    <dbReference type="NCBI Taxonomy" id="4537"/>
    <lineage>
        <taxon>Eukaryota</taxon>
        <taxon>Viridiplantae</taxon>
        <taxon>Streptophyta</taxon>
        <taxon>Embryophyta</taxon>
        <taxon>Tracheophyta</taxon>
        <taxon>Spermatophyta</taxon>
        <taxon>Magnoliopsida</taxon>
        <taxon>Liliopsida</taxon>
        <taxon>Poales</taxon>
        <taxon>Poaceae</taxon>
        <taxon>BOP clade</taxon>
        <taxon>Oryzoideae</taxon>
        <taxon>Oryzeae</taxon>
        <taxon>Oryzinae</taxon>
        <taxon>Oryza</taxon>
    </lineage>
</organism>
<name>A0A0E0LHZ6_ORYPU</name>